<dbReference type="STRING" id="413434.SAMN04488132_11060"/>
<sequence length="119" mass="13427">MNNIQFLALQPFIPSGSDFEKAKAFFTELGFTVNWSDGSYAGLEKDSCRFILQKYDQPQFAENLMLTIAVNDVAAFRDEVLARELPEKYGIRIGGIQSQPYGKEVNLIDPAGVCWHFVE</sequence>
<proteinExistence type="predicted"/>
<dbReference type="Pfam" id="PF22677">
    <property type="entry name" value="Ble-like_N"/>
    <property type="match status" value="1"/>
</dbReference>
<dbReference type="RefSeq" id="WP_245825706.1">
    <property type="nucleotide sequence ID" value="NZ_FUWH01000010.1"/>
</dbReference>
<evidence type="ECO:0000259" key="1">
    <source>
        <dbReference type="Pfam" id="PF22677"/>
    </source>
</evidence>
<dbReference type="InterPro" id="IPR029068">
    <property type="entry name" value="Glyas_Bleomycin-R_OHBP_Dase"/>
</dbReference>
<dbReference type="InterPro" id="IPR053863">
    <property type="entry name" value="Glyoxy/Ble-like_N"/>
</dbReference>
<keyword evidence="3" id="KW-1185">Reference proteome</keyword>
<dbReference type="EMBL" id="FUWH01000010">
    <property type="protein sequence ID" value="SKA09823.1"/>
    <property type="molecule type" value="Genomic_DNA"/>
</dbReference>
<evidence type="ECO:0000313" key="2">
    <source>
        <dbReference type="EMBL" id="SKA09823.1"/>
    </source>
</evidence>
<gene>
    <name evidence="2" type="ORF">SAMN04488132_11060</name>
</gene>
<reference evidence="2 3" key="1">
    <citation type="submission" date="2017-02" db="EMBL/GenBank/DDBJ databases">
        <authorList>
            <person name="Peterson S.W."/>
        </authorList>
    </citation>
    <scope>NUCLEOTIDE SEQUENCE [LARGE SCALE GENOMIC DNA]</scope>
    <source>
        <strain evidence="2 3">DSM 22335</strain>
    </source>
</reference>
<name>A0A1T4R1D8_9BACT</name>
<dbReference type="SUPFAM" id="SSF54593">
    <property type="entry name" value="Glyoxalase/Bleomycin resistance protein/Dihydroxybiphenyl dioxygenase"/>
    <property type="match status" value="1"/>
</dbReference>
<evidence type="ECO:0000313" key="3">
    <source>
        <dbReference type="Proteomes" id="UP000190888"/>
    </source>
</evidence>
<dbReference type="Proteomes" id="UP000190888">
    <property type="component" value="Unassembled WGS sequence"/>
</dbReference>
<dbReference type="AlphaFoldDB" id="A0A1T4R1D8"/>
<dbReference type="Gene3D" id="3.10.180.10">
    <property type="entry name" value="2,3-Dihydroxybiphenyl 1,2-Dioxygenase, domain 1"/>
    <property type="match status" value="1"/>
</dbReference>
<organism evidence="2 3">
    <name type="scientific">Sediminibacterium ginsengisoli</name>
    <dbReference type="NCBI Taxonomy" id="413434"/>
    <lineage>
        <taxon>Bacteria</taxon>
        <taxon>Pseudomonadati</taxon>
        <taxon>Bacteroidota</taxon>
        <taxon>Chitinophagia</taxon>
        <taxon>Chitinophagales</taxon>
        <taxon>Chitinophagaceae</taxon>
        <taxon>Sediminibacterium</taxon>
    </lineage>
</organism>
<accession>A0A1T4R1D8</accession>
<protein>
    <recommendedName>
        <fullName evidence="1">Glyoxalase/Bleomycin resistance-like N-terminal domain-containing protein</fullName>
    </recommendedName>
</protein>
<feature type="domain" description="Glyoxalase/Bleomycin resistance-like N-terminal" evidence="1">
    <location>
        <begin position="18"/>
        <end position="44"/>
    </location>
</feature>